<keyword evidence="3" id="KW-1185">Reference proteome</keyword>
<dbReference type="AlphaFoldDB" id="A0A5D3FSU0"/>
<sequence length="205" mass="20948">MGAHTGRNENGSGSDQYWRRRAVALASVLGATGLLAWACTGASGDDSPARDAGAAGASSPPAAPTAMPTVTVTATTTPRATAAAGGACRDRDLVFSMATSRTAYAGAAAPEFRITVVNMGGGSCTLDTGSLDVRVTSGDDRIWSSAECRRGGTSKKTVKRGVPYVDTVVWNRKRGCAGGGAIARPGTYVAALKDGKAQKKVFYLR</sequence>
<gene>
    <name evidence="2" type="ORF">FXF68_12110</name>
</gene>
<dbReference type="Proteomes" id="UP000323505">
    <property type="component" value="Unassembled WGS sequence"/>
</dbReference>
<protein>
    <recommendedName>
        <fullName evidence="4">DUF4232 domain-containing protein</fullName>
    </recommendedName>
</protein>
<comment type="caution">
    <text evidence="2">The sequence shown here is derived from an EMBL/GenBank/DDBJ whole genome shotgun (WGS) entry which is preliminary data.</text>
</comment>
<feature type="region of interest" description="Disordered" evidence="1">
    <location>
        <begin position="47"/>
        <end position="68"/>
    </location>
</feature>
<evidence type="ECO:0008006" key="4">
    <source>
        <dbReference type="Google" id="ProtNLM"/>
    </source>
</evidence>
<evidence type="ECO:0000313" key="2">
    <source>
        <dbReference type="EMBL" id="TYK51164.1"/>
    </source>
</evidence>
<evidence type="ECO:0000256" key="1">
    <source>
        <dbReference type="SAM" id="MobiDB-lite"/>
    </source>
</evidence>
<dbReference type="EMBL" id="VSRQ01000002">
    <property type="protein sequence ID" value="TYK51164.1"/>
    <property type="molecule type" value="Genomic_DNA"/>
</dbReference>
<evidence type="ECO:0000313" key="3">
    <source>
        <dbReference type="Proteomes" id="UP000323505"/>
    </source>
</evidence>
<proteinExistence type="predicted"/>
<name>A0A5D3FSU0_9ACTN</name>
<accession>A0A5D3FSU0</accession>
<dbReference type="RefSeq" id="WP_148758991.1">
    <property type="nucleotide sequence ID" value="NZ_VSRQ01000002.1"/>
</dbReference>
<organism evidence="2 3">
    <name type="scientific">Actinomadura decatromicini</name>
    <dbReference type="NCBI Taxonomy" id="2604572"/>
    <lineage>
        <taxon>Bacteria</taxon>
        <taxon>Bacillati</taxon>
        <taxon>Actinomycetota</taxon>
        <taxon>Actinomycetes</taxon>
        <taxon>Streptosporangiales</taxon>
        <taxon>Thermomonosporaceae</taxon>
        <taxon>Actinomadura</taxon>
    </lineage>
</organism>
<reference evidence="2 3" key="1">
    <citation type="submission" date="2019-08" db="EMBL/GenBank/DDBJ databases">
        <title>Actinomadura sp. nov. CYP1-5 isolated from mountain soil.</title>
        <authorList>
            <person name="Songsumanus A."/>
            <person name="Kuncharoen N."/>
            <person name="Kudo T."/>
            <person name="Yuki M."/>
            <person name="Igarashi Y."/>
            <person name="Tanasupawat S."/>
        </authorList>
    </citation>
    <scope>NUCLEOTIDE SEQUENCE [LARGE SCALE GENOMIC DNA]</scope>
    <source>
        <strain evidence="2 3">CYP1-5</strain>
    </source>
</reference>